<comment type="caution">
    <text evidence="2">The sequence shown here is derived from an EMBL/GenBank/DDBJ whole genome shotgun (WGS) entry which is preliminary data.</text>
</comment>
<dbReference type="PANTHER" id="PTHR37984">
    <property type="entry name" value="PROTEIN CBG26694"/>
    <property type="match status" value="1"/>
</dbReference>
<feature type="domain" description="Integrase catalytic" evidence="1">
    <location>
        <begin position="1"/>
        <end position="73"/>
    </location>
</feature>
<dbReference type="EMBL" id="PGOL01001661">
    <property type="protein sequence ID" value="PKI55817.1"/>
    <property type="molecule type" value="Genomic_DNA"/>
</dbReference>
<dbReference type="PROSITE" id="PS50994">
    <property type="entry name" value="INTEGRASE"/>
    <property type="match status" value="1"/>
</dbReference>
<name>A0A2I0JHT5_PUNGR</name>
<dbReference type="GO" id="GO:0003676">
    <property type="term" value="F:nucleic acid binding"/>
    <property type="evidence" value="ECO:0007669"/>
    <property type="project" value="InterPro"/>
</dbReference>
<dbReference type="STRING" id="22663.A0A2I0JHT5"/>
<dbReference type="Gene3D" id="3.30.420.10">
    <property type="entry name" value="Ribonuclease H-like superfamily/Ribonuclease H"/>
    <property type="match status" value="1"/>
</dbReference>
<evidence type="ECO:0000313" key="3">
    <source>
        <dbReference type="Proteomes" id="UP000233551"/>
    </source>
</evidence>
<dbReference type="InterPro" id="IPR036397">
    <property type="entry name" value="RNaseH_sf"/>
</dbReference>
<dbReference type="Proteomes" id="UP000233551">
    <property type="component" value="Unassembled WGS sequence"/>
</dbReference>
<proteinExistence type="predicted"/>
<dbReference type="InterPro" id="IPR001584">
    <property type="entry name" value="Integrase_cat-core"/>
</dbReference>
<dbReference type="GO" id="GO:0015074">
    <property type="term" value="P:DNA integration"/>
    <property type="evidence" value="ECO:0007669"/>
    <property type="project" value="InterPro"/>
</dbReference>
<gene>
    <name evidence="2" type="ORF">CRG98_023782</name>
</gene>
<evidence type="ECO:0000313" key="2">
    <source>
        <dbReference type="EMBL" id="PKI55817.1"/>
    </source>
</evidence>
<reference evidence="2 3" key="1">
    <citation type="submission" date="2017-11" db="EMBL/GenBank/DDBJ databases">
        <title>De-novo sequencing of pomegranate (Punica granatum L.) genome.</title>
        <authorList>
            <person name="Akparov Z."/>
            <person name="Amiraslanov A."/>
            <person name="Hajiyeva S."/>
            <person name="Abbasov M."/>
            <person name="Kaur K."/>
            <person name="Hamwieh A."/>
            <person name="Solovyev V."/>
            <person name="Salamov A."/>
            <person name="Braich B."/>
            <person name="Kosarev P."/>
            <person name="Mahmoud A."/>
            <person name="Hajiyev E."/>
            <person name="Babayeva S."/>
            <person name="Izzatullayeva V."/>
            <person name="Mammadov A."/>
            <person name="Mammadov A."/>
            <person name="Sharifova S."/>
            <person name="Ojaghi J."/>
            <person name="Eynullazada K."/>
            <person name="Bayramov B."/>
            <person name="Abdulazimova A."/>
            <person name="Shahmuradov I."/>
        </authorList>
    </citation>
    <scope>NUCLEOTIDE SEQUENCE [LARGE SCALE GENOMIC DNA]</scope>
    <source>
        <strain evidence="3">cv. AG2017</strain>
        <tissue evidence="2">Leaf</tissue>
    </source>
</reference>
<dbReference type="AlphaFoldDB" id="A0A2I0JHT5"/>
<accession>A0A2I0JHT5</accession>
<dbReference type="InterPro" id="IPR050951">
    <property type="entry name" value="Retrovirus_Pol_polyprotein"/>
</dbReference>
<protein>
    <recommendedName>
        <fullName evidence="1">Integrase catalytic domain-containing protein</fullName>
    </recommendedName>
</protein>
<dbReference type="InterPro" id="IPR012337">
    <property type="entry name" value="RNaseH-like_sf"/>
</dbReference>
<dbReference type="SUPFAM" id="SSF53098">
    <property type="entry name" value="Ribonuclease H-like"/>
    <property type="match status" value="1"/>
</dbReference>
<dbReference type="Pfam" id="PF24626">
    <property type="entry name" value="SH3_Tf2-1"/>
    <property type="match status" value="1"/>
</dbReference>
<evidence type="ECO:0000259" key="1">
    <source>
        <dbReference type="PROSITE" id="PS50994"/>
    </source>
</evidence>
<dbReference type="InterPro" id="IPR056924">
    <property type="entry name" value="SH3_Tf2-1"/>
</dbReference>
<keyword evidence="3" id="KW-1185">Reference proteome</keyword>
<dbReference type="PANTHER" id="PTHR37984:SF5">
    <property type="entry name" value="PROTEIN NYNRIN-LIKE"/>
    <property type="match status" value="1"/>
</dbReference>
<sequence>MVDTQLQFISPYHPQTDGQTEVVNRSLGNLLRSLVGEHVKSWDLKLCQAEFTHNHAVNRSTDFSPFQVVYTAVPKGPLDLIPLPNRSKVHAANAKYKQATDKKRRSVEFEVGDFVWALLTKDQYPAGEYNKLSTRKIGPVEVIEKINPNAYRLKLPSYIHIADVFNVTHLIPYTGDSSDDDESRANSLHPGENDAVEEWASRYLEKNRF</sequence>
<organism evidence="2 3">
    <name type="scientific">Punica granatum</name>
    <name type="common">Pomegranate</name>
    <dbReference type="NCBI Taxonomy" id="22663"/>
    <lineage>
        <taxon>Eukaryota</taxon>
        <taxon>Viridiplantae</taxon>
        <taxon>Streptophyta</taxon>
        <taxon>Embryophyta</taxon>
        <taxon>Tracheophyta</taxon>
        <taxon>Spermatophyta</taxon>
        <taxon>Magnoliopsida</taxon>
        <taxon>eudicotyledons</taxon>
        <taxon>Gunneridae</taxon>
        <taxon>Pentapetalae</taxon>
        <taxon>rosids</taxon>
        <taxon>malvids</taxon>
        <taxon>Myrtales</taxon>
        <taxon>Lythraceae</taxon>
        <taxon>Punica</taxon>
    </lineage>
</organism>